<name>A0A6M4YN42_AERME</name>
<dbReference type="InterPro" id="IPR024487">
    <property type="entry name" value="CBP_BcsR"/>
</dbReference>
<accession>A0A6M4YN42</accession>
<dbReference type="Proteomes" id="UP000501427">
    <property type="component" value="Chromosome"/>
</dbReference>
<evidence type="ECO:0000256" key="1">
    <source>
        <dbReference type="SAM" id="MobiDB-lite"/>
    </source>
</evidence>
<protein>
    <submittedName>
        <fullName evidence="2">Uncharacterized protein</fullName>
    </submittedName>
</protein>
<sequence>MGSLSPMTPEDEMQSERRPLTPTPFGVPVEGGMMSDVAMVQQAFGVSLPYQDIAFRERLVALRERFPLLAELEMRGPE</sequence>
<gene>
    <name evidence="2" type="ORF">E4184_03770</name>
</gene>
<organism evidence="2 3">
    <name type="scientific">Aeromonas media</name>
    <dbReference type="NCBI Taxonomy" id="651"/>
    <lineage>
        <taxon>Bacteria</taxon>
        <taxon>Pseudomonadati</taxon>
        <taxon>Pseudomonadota</taxon>
        <taxon>Gammaproteobacteria</taxon>
        <taxon>Aeromonadales</taxon>
        <taxon>Aeromonadaceae</taxon>
        <taxon>Aeromonas</taxon>
    </lineage>
</organism>
<proteinExistence type="predicted"/>
<feature type="region of interest" description="Disordered" evidence="1">
    <location>
        <begin position="1"/>
        <end position="28"/>
    </location>
</feature>
<dbReference type="NCBIfam" id="NF040717">
    <property type="entry name" value="BcsR_only"/>
    <property type="match status" value="1"/>
</dbReference>
<evidence type="ECO:0000313" key="3">
    <source>
        <dbReference type="Proteomes" id="UP000501427"/>
    </source>
</evidence>
<dbReference type="AlphaFoldDB" id="A0A6M4YN42"/>
<reference evidence="2 3" key="1">
    <citation type="submission" date="2019-03" db="EMBL/GenBank/DDBJ databases">
        <title>Novel transposon Tn6433 accelerates the dissemination of tet(E) in Aeromonas from aerobic biofilm under oxytetracycline stress.</title>
        <authorList>
            <person name="Shi Y."/>
            <person name="Tian Z."/>
            <person name="Zhang Y."/>
            <person name="Zhang H."/>
            <person name="Yang M."/>
        </authorList>
    </citation>
    <scope>NUCLEOTIDE SEQUENCE [LARGE SCALE GENOMIC DNA]</scope>
    <source>
        <strain evidence="2 3">T0.1-19</strain>
    </source>
</reference>
<evidence type="ECO:0000313" key="2">
    <source>
        <dbReference type="EMBL" id="QJT24046.1"/>
    </source>
</evidence>
<dbReference type="EMBL" id="CP038441">
    <property type="protein sequence ID" value="QJT24046.1"/>
    <property type="molecule type" value="Genomic_DNA"/>
</dbReference>